<protein>
    <submittedName>
        <fullName evidence="2">Uncharacterized protein</fullName>
    </submittedName>
</protein>
<keyword evidence="1" id="KW-1133">Transmembrane helix</keyword>
<dbReference type="AlphaFoldDB" id="A0A6C0EYH1"/>
<sequence>MCVIAIGLVVGVILRGGDEISASFVDKVLVVVSVVSVVSVVVDKKLIFNVIILLYYYINVFLYYF</sequence>
<proteinExistence type="predicted"/>
<dbReference type="EMBL" id="MN738965">
    <property type="protein sequence ID" value="QHT33359.1"/>
    <property type="molecule type" value="Genomic_DNA"/>
</dbReference>
<evidence type="ECO:0000313" key="2">
    <source>
        <dbReference type="EMBL" id="QHT33359.1"/>
    </source>
</evidence>
<evidence type="ECO:0000256" key="1">
    <source>
        <dbReference type="SAM" id="Phobius"/>
    </source>
</evidence>
<name>A0A6C0EYH1_9ZZZZ</name>
<keyword evidence="1" id="KW-0812">Transmembrane</keyword>
<reference evidence="2" key="1">
    <citation type="journal article" date="2020" name="Nature">
        <title>Giant virus diversity and host interactions through global metagenomics.</title>
        <authorList>
            <person name="Schulz F."/>
            <person name="Roux S."/>
            <person name="Paez-Espino D."/>
            <person name="Jungbluth S."/>
            <person name="Walsh D.A."/>
            <person name="Denef V.J."/>
            <person name="McMahon K.D."/>
            <person name="Konstantinidis K.T."/>
            <person name="Eloe-Fadrosh E.A."/>
            <person name="Kyrpides N.C."/>
            <person name="Woyke T."/>
        </authorList>
    </citation>
    <scope>NUCLEOTIDE SEQUENCE</scope>
    <source>
        <strain evidence="2">GVMAG-M-3300009161-34</strain>
    </source>
</reference>
<accession>A0A6C0EYH1</accession>
<organism evidence="2">
    <name type="scientific">viral metagenome</name>
    <dbReference type="NCBI Taxonomy" id="1070528"/>
    <lineage>
        <taxon>unclassified sequences</taxon>
        <taxon>metagenomes</taxon>
        <taxon>organismal metagenomes</taxon>
    </lineage>
</organism>
<feature type="transmembrane region" description="Helical" evidence="1">
    <location>
        <begin position="46"/>
        <end position="64"/>
    </location>
</feature>
<keyword evidence="1" id="KW-0472">Membrane</keyword>